<evidence type="ECO:0008006" key="3">
    <source>
        <dbReference type="Google" id="ProtNLM"/>
    </source>
</evidence>
<keyword evidence="2" id="KW-1185">Reference proteome</keyword>
<evidence type="ECO:0000313" key="2">
    <source>
        <dbReference type="Proteomes" id="UP000800038"/>
    </source>
</evidence>
<proteinExistence type="predicted"/>
<dbReference type="OrthoDB" id="2150942at2759"/>
<dbReference type="EMBL" id="ML976132">
    <property type="protein sequence ID" value="KAF1937587.1"/>
    <property type="molecule type" value="Genomic_DNA"/>
</dbReference>
<reference evidence="1" key="1">
    <citation type="journal article" date="2020" name="Stud. Mycol.">
        <title>101 Dothideomycetes genomes: a test case for predicting lifestyles and emergence of pathogens.</title>
        <authorList>
            <person name="Haridas S."/>
            <person name="Albert R."/>
            <person name="Binder M."/>
            <person name="Bloem J."/>
            <person name="Labutti K."/>
            <person name="Salamov A."/>
            <person name="Andreopoulos B."/>
            <person name="Baker S."/>
            <person name="Barry K."/>
            <person name="Bills G."/>
            <person name="Bluhm B."/>
            <person name="Cannon C."/>
            <person name="Castanera R."/>
            <person name="Culley D."/>
            <person name="Daum C."/>
            <person name="Ezra D."/>
            <person name="Gonzalez J."/>
            <person name="Henrissat B."/>
            <person name="Kuo A."/>
            <person name="Liang C."/>
            <person name="Lipzen A."/>
            <person name="Lutzoni F."/>
            <person name="Magnuson J."/>
            <person name="Mondo S."/>
            <person name="Nolan M."/>
            <person name="Ohm R."/>
            <person name="Pangilinan J."/>
            <person name="Park H.-J."/>
            <person name="Ramirez L."/>
            <person name="Alfaro M."/>
            <person name="Sun H."/>
            <person name="Tritt A."/>
            <person name="Yoshinaga Y."/>
            <person name="Zwiers L.-H."/>
            <person name="Turgeon B."/>
            <person name="Goodwin S."/>
            <person name="Spatafora J."/>
            <person name="Crous P."/>
            <person name="Grigoriev I."/>
        </authorList>
    </citation>
    <scope>NUCLEOTIDE SEQUENCE</scope>
    <source>
        <strain evidence="1">CBS 161.51</strain>
    </source>
</reference>
<dbReference type="AlphaFoldDB" id="A0A6A5SJQ0"/>
<organism evidence="1 2">
    <name type="scientific">Clathrospora elynae</name>
    <dbReference type="NCBI Taxonomy" id="706981"/>
    <lineage>
        <taxon>Eukaryota</taxon>
        <taxon>Fungi</taxon>
        <taxon>Dikarya</taxon>
        <taxon>Ascomycota</taxon>
        <taxon>Pezizomycotina</taxon>
        <taxon>Dothideomycetes</taxon>
        <taxon>Pleosporomycetidae</taxon>
        <taxon>Pleosporales</taxon>
        <taxon>Diademaceae</taxon>
        <taxon>Clathrospora</taxon>
    </lineage>
</organism>
<dbReference type="Gene3D" id="3.40.50.1110">
    <property type="entry name" value="SGNH hydrolase"/>
    <property type="match status" value="1"/>
</dbReference>
<protein>
    <recommendedName>
        <fullName evidence="3">SGNH hydrolase</fullName>
    </recommendedName>
</protein>
<name>A0A6A5SJQ0_9PLEO</name>
<dbReference type="Proteomes" id="UP000800038">
    <property type="component" value="Unassembled WGS sequence"/>
</dbReference>
<accession>A0A6A5SJQ0</accession>
<dbReference type="InterPro" id="IPR036514">
    <property type="entry name" value="SGNH_hydro_sf"/>
</dbReference>
<sequence length="331" mass="37387">MSQSSPSATASKINCSRFYFEYHGHQIDDLTTFHKITLAERPDKPIIYLAGDSSLDNKYWVCPGHEVSTEAPDIYRKTLSKPEPKPDVAFWMNHILQDRATCINTAVEESMLRHRDDKLREHDEFIRNNIRKEDILIISVGGNDVALSPTYSTIRHILQLAWLTSRASLEAGTAGSLQYFKTFFGTKIQNYVVRLVAKTKPRAVIVCMIYFPLESGLGQTSWADTQLKAMGYNSSPGQLQAAIRTIYEIATKEIRVEGTEIVPCALHEVLDGKNMGDYAARVEPNENGGRKMALRFVELLDNILNKRNGVDAQHDDILENTEDVNTQHDEL</sequence>
<gene>
    <name evidence="1" type="ORF">EJ02DRAFT_50086</name>
</gene>
<evidence type="ECO:0000313" key="1">
    <source>
        <dbReference type="EMBL" id="KAF1937587.1"/>
    </source>
</evidence>